<dbReference type="Proteomes" id="UP000199207">
    <property type="component" value="Unassembled WGS sequence"/>
</dbReference>
<dbReference type="InterPro" id="IPR008949">
    <property type="entry name" value="Isoprenoid_synthase_dom_sf"/>
</dbReference>
<name>A0A1I1SFK7_9ACTN</name>
<comment type="similarity">
    <text evidence="2">Belongs to the terpene synthase family.</text>
</comment>
<keyword evidence="2" id="KW-0460">Magnesium</keyword>
<dbReference type="PANTHER" id="PTHR35201">
    <property type="entry name" value="TERPENE SYNTHASE"/>
    <property type="match status" value="1"/>
</dbReference>
<evidence type="ECO:0000256" key="1">
    <source>
        <dbReference type="ARBA" id="ARBA00023239"/>
    </source>
</evidence>
<protein>
    <recommendedName>
        <fullName evidence="2">Terpene synthase</fullName>
        <ecNumber evidence="2">4.2.3.-</ecNumber>
    </recommendedName>
</protein>
<dbReference type="SFLD" id="SFLDG01020">
    <property type="entry name" value="Terpene_Cyclase_Like_2"/>
    <property type="match status" value="1"/>
</dbReference>
<comment type="cofactor">
    <cofactor evidence="2">
        <name>Mg(2+)</name>
        <dbReference type="ChEBI" id="CHEBI:18420"/>
    </cofactor>
</comment>
<evidence type="ECO:0000256" key="3">
    <source>
        <dbReference type="SAM" id="MobiDB-lite"/>
    </source>
</evidence>
<dbReference type="PANTHER" id="PTHR35201:SF4">
    <property type="entry name" value="BETA-PINACENE SYNTHASE-RELATED"/>
    <property type="match status" value="1"/>
</dbReference>
<dbReference type="AlphaFoldDB" id="A0A1I1SFK7"/>
<feature type="compositionally biased region" description="Low complexity" evidence="3">
    <location>
        <begin position="324"/>
        <end position="333"/>
    </location>
</feature>
<dbReference type="SFLD" id="SFLDS00005">
    <property type="entry name" value="Isoprenoid_Synthase_Type_I"/>
    <property type="match status" value="1"/>
</dbReference>
<dbReference type="InterPro" id="IPR034686">
    <property type="entry name" value="Terpene_cyclase-like_2"/>
</dbReference>
<dbReference type="EMBL" id="FOLM01000016">
    <property type="protein sequence ID" value="SFD45265.1"/>
    <property type="molecule type" value="Genomic_DNA"/>
</dbReference>
<dbReference type="Gene3D" id="1.10.600.10">
    <property type="entry name" value="Farnesyl Diphosphate Synthase"/>
    <property type="match status" value="1"/>
</dbReference>
<evidence type="ECO:0000256" key="2">
    <source>
        <dbReference type="RuleBase" id="RU366034"/>
    </source>
</evidence>
<dbReference type="GO" id="GO:0010333">
    <property type="term" value="F:terpene synthase activity"/>
    <property type="evidence" value="ECO:0007669"/>
    <property type="project" value="InterPro"/>
</dbReference>
<gene>
    <name evidence="4" type="ORF">SAMN05421773_11610</name>
</gene>
<feature type="region of interest" description="Disordered" evidence="3">
    <location>
        <begin position="311"/>
        <end position="345"/>
    </location>
</feature>
<dbReference type="EC" id="4.2.3.-" evidence="2"/>
<evidence type="ECO:0000313" key="5">
    <source>
        <dbReference type="Proteomes" id="UP000199207"/>
    </source>
</evidence>
<dbReference type="GO" id="GO:0046872">
    <property type="term" value="F:metal ion binding"/>
    <property type="evidence" value="ECO:0007669"/>
    <property type="project" value="UniProtKB-KW"/>
</dbReference>
<accession>A0A1I1SFK7</accession>
<dbReference type="SUPFAM" id="SSF48576">
    <property type="entry name" value="Terpenoid synthases"/>
    <property type="match status" value="1"/>
</dbReference>
<evidence type="ECO:0000313" key="4">
    <source>
        <dbReference type="EMBL" id="SFD45265.1"/>
    </source>
</evidence>
<dbReference type="Pfam" id="PF19086">
    <property type="entry name" value="Terpene_syn_C_2"/>
    <property type="match status" value="1"/>
</dbReference>
<organism evidence="4 5">
    <name type="scientific">Streptomyces aidingensis</name>
    <dbReference type="NCBI Taxonomy" id="910347"/>
    <lineage>
        <taxon>Bacteria</taxon>
        <taxon>Bacillati</taxon>
        <taxon>Actinomycetota</taxon>
        <taxon>Actinomycetes</taxon>
        <taxon>Kitasatosporales</taxon>
        <taxon>Streptomycetaceae</taxon>
        <taxon>Streptomyces</taxon>
    </lineage>
</organism>
<reference evidence="4 5" key="1">
    <citation type="submission" date="2016-10" db="EMBL/GenBank/DDBJ databases">
        <authorList>
            <person name="de Groot N.N."/>
        </authorList>
    </citation>
    <scope>NUCLEOTIDE SEQUENCE [LARGE SCALE GENOMIC DNA]</scope>
    <source>
        <strain evidence="4 5">CGMCC 4.5739</strain>
    </source>
</reference>
<keyword evidence="1 2" id="KW-0456">Lyase</keyword>
<sequence length="357" mass="39948">MVMTATGIELPPIWCPLAGARHPRVEEIERRAAAWLDRQRVYRDESERRMVLGTRGADFCARFTPYADEEGVLLAALWVYWACCFDDACCGHGPLSAAPERFARLAGQVQRALEAPTADSSAERFLPPLQDFARRMRRMRSPVQAARFAHAHRAWLSGVVWQIGNRAESHMPDLDEYLAMRRLAARGEPVFALLEIATGTETPDREFHRPAVRALTEMAMTVATLDNDRHSLHREPAAGHSGQNIYTVLMRDRNLAPADAVQEATRVRDRILARFLRLLPTVLAGAGPELRIYLAGLCHGVRGNAEWGLRVPRRPAETPPPPGAAEEPLEWAPSPADDDRTPLPAPSVAWWWDRALE</sequence>
<proteinExistence type="inferred from homology"/>
<dbReference type="STRING" id="910347.SAMN05421773_11610"/>
<keyword evidence="5" id="KW-1185">Reference proteome</keyword>
<keyword evidence="2" id="KW-0479">Metal-binding</keyword>